<dbReference type="eggNOG" id="COG0477">
    <property type="taxonomic scope" value="Bacteria"/>
</dbReference>
<evidence type="ECO:0000256" key="1">
    <source>
        <dbReference type="ARBA" id="ARBA00004651"/>
    </source>
</evidence>
<dbReference type="RefSeq" id="WP_014133934.1">
    <property type="nucleotide sequence ID" value="NC_016109.1"/>
</dbReference>
<evidence type="ECO:0000256" key="11">
    <source>
        <dbReference type="SAM" id="Phobius"/>
    </source>
</evidence>
<organism evidence="13 14">
    <name type="scientific">Kitasatospora setae (strain ATCC 33774 / DSM 43861 / JCM 3304 / KCC A-0304 / NBRC 14216 / KM-6054)</name>
    <name type="common">Streptomyces setae</name>
    <dbReference type="NCBI Taxonomy" id="452652"/>
    <lineage>
        <taxon>Bacteria</taxon>
        <taxon>Bacillati</taxon>
        <taxon>Actinomycetota</taxon>
        <taxon>Actinomycetes</taxon>
        <taxon>Kitasatosporales</taxon>
        <taxon>Streptomycetaceae</taxon>
        <taxon>Kitasatospora</taxon>
    </lineage>
</organism>
<keyword evidence="5 11" id="KW-0812">Transmembrane</keyword>
<evidence type="ECO:0000313" key="14">
    <source>
        <dbReference type="Proteomes" id="UP000007076"/>
    </source>
</evidence>
<feature type="transmembrane region" description="Helical" evidence="11">
    <location>
        <begin position="366"/>
        <end position="385"/>
    </location>
</feature>
<dbReference type="PANTHER" id="PTHR43045:SF1">
    <property type="entry name" value="SHIKIMATE TRANSPORTER"/>
    <property type="match status" value="1"/>
</dbReference>
<dbReference type="PATRIC" id="fig|452652.3.peg.762"/>
<keyword evidence="8 11" id="KW-0472">Membrane</keyword>
<dbReference type="HOGENOM" id="CLU_001265_39_5_11"/>
<feature type="transmembrane region" description="Helical" evidence="11">
    <location>
        <begin position="193"/>
        <end position="215"/>
    </location>
</feature>
<feature type="transmembrane region" description="Helical" evidence="11">
    <location>
        <begin position="433"/>
        <end position="454"/>
    </location>
</feature>
<dbReference type="Proteomes" id="UP000007076">
    <property type="component" value="Chromosome"/>
</dbReference>
<evidence type="ECO:0000256" key="2">
    <source>
        <dbReference type="ARBA" id="ARBA00008240"/>
    </source>
</evidence>
<feature type="transmembrane region" description="Helical" evidence="11">
    <location>
        <begin position="311"/>
        <end position="330"/>
    </location>
</feature>
<evidence type="ECO:0000256" key="7">
    <source>
        <dbReference type="ARBA" id="ARBA00022989"/>
    </source>
</evidence>
<keyword evidence="7 11" id="KW-1133">Transmembrane helix</keyword>
<evidence type="ECO:0000256" key="3">
    <source>
        <dbReference type="ARBA" id="ARBA00022448"/>
    </source>
</evidence>
<comment type="function">
    <text evidence="9">May be a proton symporter involved in the uptake of osmolytes such as proline and glycine betaine.</text>
</comment>
<dbReference type="KEGG" id="ksk:KSE_07760"/>
<dbReference type="CDD" id="cd17369">
    <property type="entry name" value="MFS_ShiA_like"/>
    <property type="match status" value="1"/>
</dbReference>
<feature type="transmembrane region" description="Helical" evidence="11">
    <location>
        <begin position="162"/>
        <end position="181"/>
    </location>
</feature>
<feature type="transmembrane region" description="Helical" evidence="11">
    <location>
        <begin position="96"/>
        <end position="117"/>
    </location>
</feature>
<dbReference type="InterPro" id="IPR020846">
    <property type="entry name" value="MFS_dom"/>
</dbReference>
<evidence type="ECO:0000259" key="12">
    <source>
        <dbReference type="PROSITE" id="PS50850"/>
    </source>
</evidence>
<evidence type="ECO:0000256" key="10">
    <source>
        <dbReference type="ARBA" id="ARBA00039918"/>
    </source>
</evidence>
<evidence type="ECO:0000256" key="9">
    <source>
        <dbReference type="ARBA" id="ARBA00037295"/>
    </source>
</evidence>
<name>E4N5Y4_KITSK</name>
<accession>E4N5Y4</accession>
<keyword evidence="14" id="KW-1185">Reference proteome</keyword>
<evidence type="ECO:0000313" key="13">
    <source>
        <dbReference type="EMBL" id="BAJ26615.1"/>
    </source>
</evidence>
<evidence type="ECO:0000256" key="6">
    <source>
        <dbReference type="ARBA" id="ARBA00022847"/>
    </source>
</evidence>
<evidence type="ECO:0000256" key="5">
    <source>
        <dbReference type="ARBA" id="ARBA00022692"/>
    </source>
</evidence>
<dbReference type="InterPro" id="IPR005829">
    <property type="entry name" value="Sugar_transporter_CS"/>
</dbReference>
<feature type="transmembrane region" description="Helical" evidence="11">
    <location>
        <begin position="342"/>
        <end position="360"/>
    </location>
</feature>
<feature type="transmembrane region" description="Helical" evidence="11">
    <location>
        <begin position="60"/>
        <end position="84"/>
    </location>
</feature>
<feature type="transmembrane region" description="Helical" evidence="11">
    <location>
        <begin position="288"/>
        <end position="305"/>
    </location>
</feature>
<dbReference type="GO" id="GO:0015293">
    <property type="term" value="F:symporter activity"/>
    <property type="evidence" value="ECO:0007669"/>
    <property type="project" value="UniProtKB-KW"/>
</dbReference>
<dbReference type="PROSITE" id="PS50850">
    <property type="entry name" value="MFS"/>
    <property type="match status" value="1"/>
</dbReference>
<evidence type="ECO:0000256" key="8">
    <source>
        <dbReference type="ARBA" id="ARBA00023136"/>
    </source>
</evidence>
<reference evidence="13 14" key="1">
    <citation type="journal article" date="2010" name="DNA Res.">
        <title>Genome sequence of Kitasatospora setae NBRC 14216T: an evolutionary snapshot of the family Streptomycetaceae.</title>
        <authorList>
            <person name="Ichikawa N."/>
            <person name="Oguchi A."/>
            <person name="Ikeda H."/>
            <person name="Ishikawa J."/>
            <person name="Kitani S."/>
            <person name="Watanabe Y."/>
            <person name="Nakamura S."/>
            <person name="Katano Y."/>
            <person name="Kishi E."/>
            <person name="Sasagawa M."/>
            <person name="Ankai A."/>
            <person name="Fukui S."/>
            <person name="Hashimoto Y."/>
            <person name="Kamata S."/>
            <person name="Otoguro M."/>
            <person name="Tanikawa S."/>
            <person name="Nihira T."/>
            <person name="Horinouchi S."/>
            <person name="Ohnishi Y."/>
            <person name="Hayakawa M."/>
            <person name="Kuzuyama T."/>
            <person name="Arisawa A."/>
            <person name="Nomoto F."/>
            <person name="Miura H."/>
            <person name="Takahashi Y."/>
            <person name="Fujita N."/>
        </authorList>
    </citation>
    <scope>NUCLEOTIDE SEQUENCE [LARGE SCALE GENOMIC DNA]</scope>
    <source>
        <strain evidence="14">ATCC 33774 / DSM 43861 / JCM 3304 / KCC A-0304 / NBRC 14216 / KM-6054</strain>
    </source>
</reference>
<dbReference type="AlphaFoldDB" id="E4N5Y4"/>
<dbReference type="PANTHER" id="PTHR43045">
    <property type="entry name" value="SHIKIMATE TRANSPORTER"/>
    <property type="match status" value="1"/>
</dbReference>
<feature type="transmembrane region" description="Helical" evidence="11">
    <location>
        <begin position="123"/>
        <end position="150"/>
    </location>
</feature>
<dbReference type="STRING" id="452652.KSE_07760"/>
<feature type="transmembrane region" description="Helical" evidence="11">
    <location>
        <begin position="35"/>
        <end position="54"/>
    </location>
</feature>
<comment type="similarity">
    <text evidence="2">Belongs to the major facilitator superfamily. Metabolite:H+ Symporter (MHS) family (TC 2.A.1.6) family.</text>
</comment>
<keyword evidence="3" id="KW-0813">Transport</keyword>
<dbReference type="EMBL" id="AP010968">
    <property type="protein sequence ID" value="BAJ26615.1"/>
    <property type="molecule type" value="Genomic_DNA"/>
</dbReference>
<dbReference type="FunFam" id="1.20.1250.20:FF:000001">
    <property type="entry name" value="Dicarboxylate MFS transporter"/>
    <property type="match status" value="1"/>
</dbReference>
<sequence length="487" mass="51149">MVNSTLAGNDTPPAPRPAALRRVVAASLIGTTIEWYDYFLYGSAAALVFGHVFFPKADPLTGTLLSFLTYAIGFAARPLGALVFGHFGDRIGRKKLLVLSLLLMGGATALIGCVPGYDSIGVAAPVILTFLRLVQGFALGGEWGGAVLLVSEHGDPERRGFWASWPQGGAPAGNLLAVGVLDLMTFVQSDEQFLAWGWRVPFLLSAVLVMVGLWIRLAVDESPVFQDALAKAEARKAEATRAAEAARAAEATRGAGQGKAEQPPLLAVLRHHWREVLVAMGARMAENISYYVLTTFVLAYCVGHLKLDKQTALNAVLIASAVQFALIPLFGALSDRVGRRPVYLAGAAGVGVWAWAFFGLLDTRSFPLILLAVTVGLVFHSAMYAPQAAFFSEMFATRMRYSGASIGAQFASVAAGAPAPLIATALLKDYGGSTPISVYVTLAAVVTLVAVLCARETRGRDLAALDADGTDPAAGTDGAAAAKAARV</sequence>
<dbReference type="SUPFAM" id="SSF103473">
    <property type="entry name" value="MFS general substrate transporter"/>
    <property type="match status" value="1"/>
</dbReference>
<evidence type="ECO:0000256" key="4">
    <source>
        <dbReference type="ARBA" id="ARBA00022475"/>
    </source>
</evidence>
<dbReference type="Gene3D" id="1.20.1250.20">
    <property type="entry name" value="MFS general substrate transporter like domains"/>
    <property type="match status" value="1"/>
</dbReference>
<keyword evidence="4" id="KW-1003">Cell membrane</keyword>
<gene>
    <name evidence="13" type="ordered locus">KSE_07760</name>
</gene>
<dbReference type="InterPro" id="IPR036259">
    <property type="entry name" value="MFS_trans_sf"/>
</dbReference>
<keyword evidence="6" id="KW-0769">Symport</keyword>
<protein>
    <recommendedName>
        <fullName evidence="10">Putative proline/betaine transporter</fullName>
    </recommendedName>
</protein>
<proteinExistence type="inferred from homology"/>
<dbReference type="GO" id="GO:0005886">
    <property type="term" value="C:plasma membrane"/>
    <property type="evidence" value="ECO:0007669"/>
    <property type="project" value="UniProtKB-SubCell"/>
</dbReference>
<comment type="subcellular location">
    <subcellularLocation>
        <location evidence="1">Cell membrane</location>
        <topology evidence="1">Multi-pass membrane protein</topology>
    </subcellularLocation>
</comment>
<feature type="transmembrane region" description="Helical" evidence="11">
    <location>
        <begin position="406"/>
        <end position="427"/>
    </location>
</feature>
<dbReference type="PROSITE" id="PS00217">
    <property type="entry name" value="SUGAR_TRANSPORT_2"/>
    <property type="match status" value="1"/>
</dbReference>
<dbReference type="Pfam" id="PF00083">
    <property type="entry name" value="Sugar_tr"/>
    <property type="match status" value="1"/>
</dbReference>
<feature type="domain" description="Major facilitator superfamily (MFS) profile" evidence="12">
    <location>
        <begin position="23"/>
        <end position="458"/>
    </location>
</feature>
<dbReference type="InterPro" id="IPR005828">
    <property type="entry name" value="MFS_sugar_transport-like"/>
</dbReference>